<comment type="function">
    <text evidence="18">Catalyzes the epimerization of the S- and R-forms of NAD(P)HX, a damaged form of NAD(P)H that is a result of enzymatic or heat-dependent hydration. This is a prerequisite for the S-specific NAD(P)H-hydrate dehydratase to allow the repair of both epimers of NAD(P)HX.</text>
</comment>
<dbReference type="GO" id="GO:0052856">
    <property type="term" value="F:NAD(P)HX epimerase activity"/>
    <property type="evidence" value="ECO:0007669"/>
    <property type="project" value="UniProtKB-UniRule"/>
</dbReference>
<comment type="caution">
    <text evidence="22">The sequence shown here is derived from an EMBL/GenBank/DDBJ whole genome shotgun (WGS) entry which is preliminary data.</text>
</comment>
<feature type="binding site" evidence="18">
    <location>
        <position position="124"/>
    </location>
    <ligand>
        <name>K(+)</name>
        <dbReference type="ChEBI" id="CHEBI:29103"/>
    </ligand>
</feature>
<evidence type="ECO:0000256" key="1">
    <source>
        <dbReference type="ARBA" id="ARBA00000013"/>
    </source>
</evidence>
<name>A0A5R9KAL5_9BACT</name>
<organism evidence="22 23">
    <name type="scientific">Dyadobacter sediminis</name>
    <dbReference type="NCBI Taxonomy" id="1493691"/>
    <lineage>
        <taxon>Bacteria</taxon>
        <taxon>Pseudomonadati</taxon>
        <taxon>Bacteroidota</taxon>
        <taxon>Cytophagia</taxon>
        <taxon>Cytophagales</taxon>
        <taxon>Spirosomataceae</taxon>
        <taxon>Dyadobacter</taxon>
    </lineage>
</organism>
<evidence type="ECO:0000256" key="12">
    <source>
        <dbReference type="ARBA" id="ARBA00023239"/>
    </source>
</evidence>
<evidence type="ECO:0000256" key="11">
    <source>
        <dbReference type="ARBA" id="ARBA00023235"/>
    </source>
</evidence>
<dbReference type="RefSeq" id="WP_138281992.1">
    <property type="nucleotide sequence ID" value="NZ_BMGE01000003.1"/>
</dbReference>
<feature type="binding site" evidence="18">
    <location>
        <position position="160"/>
    </location>
    <ligand>
        <name>K(+)</name>
        <dbReference type="ChEBI" id="CHEBI:29103"/>
    </ligand>
</feature>
<keyword evidence="12 17" id="KW-0456">Lyase</keyword>
<dbReference type="Gene3D" id="3.40.50.10260">
    <property type="entry name" value="YjeF N-terminal domain"/>
    <property type="match status" value="1"/>
</dbReference>
<comment type="function">
    <text evidence="17">Catalyzes the dehydration of the S-form of NAD(P)HX at the expense of ADP, which is converted to AMP. Together with NAD(P)HX epimerase, which catalyzes the epimerization of the S- and R-forms, the enzyme allows the repair of both epimers of NAD(P)HX, a damaged form of NAD(P)H that is a result of enzymatic or heat-dependent hydration.</text>
</comment>
<feature type="binding site" evidence="17">
    <location>
        <position position="323"/>
    </location>
    <ligand>
        <name>(6S)-NADPHX</name>
        <dbReference type="ChEBI" id="CHEBI:64076"/>
    </ligand>
</feature>
<evidence type="ECO:0000256" key="19">
    <source>
        <dbReference type="PIRNR" id="PIRNR017184"/>
    </source>
</evidence>
<dbReference type="Pfam" id="PF03853">
    <property type="entry name" value="YjeF_N"/>
    <property type="match status" value="1"/>
</dbReference>
<evidence type="ECO:0000256" key="8">
    <source>
        <dbReference type="ARBA" id="ARBA00022857"/>
    </source>
</evidence>
<dbReference type="SUPFAM" id="SSF64153">
    <property type="entry name" value="YjeF N-terminal domain-like"/>
    <property type="match status" value="1"/>
</dbReference>
<dbReference type="Pfam" id="PF01256">
    <property type="entry name" value="Carb_kinase"/>
    <property type="match status" value="1"/>
</dbReference>
<evidence type="ECO:0000256" key="14">
    <source>
        <dbReference type="ARBA" id="ARBA00025153"/>
    </source>
</evidence>
<comment type="cofactor">
    <cofactor evidence="18 19">
        <name>K(+)</name>
        <dbReference type="ChEBI" id="CHEBI:29103"/>
    </cofactor>
    <text evidence="18 19">Binds 1 potassium ion per subunit.</text>
</comment>
<evidence type="ECO:0000256" key="6">
    <source>
        <dbReference type="ARBA" id="ARBA00022741"/>
    </source>
</evidence>
<dbReference type="InterPro" id="IPR029056">
    <property type="entry name" value="Ribokinase-like"/>
</dbReference>
<dbReference type="Gene3D" id="3.40.1190.20">
    <property type="match status" value="1"/>
</dbReference>
<evidence type="ECO:0000256" key="17">
    <source>
        <dbReference type="HAMAP-Rule" id="MF_01965"/>
    </source>
</evidence>
<dbReference type="GO" id="GO:0110051">
    <property type="term" value="P:metabolite repair"/>
    <property type="evidence" value="ECO:0007669"/>
    <property type="project" value="TreeGrafter"/>
</dbReference>
<dbReference type="InterPro" id="IPR030677">
    <property type="entry name" value="Nnr"/>
</dbReference>
<evidence type="ECO:0000256" key="5">
    <source>
        <dbReference type="ARBA" id="ARBA00022723"/>
    </source>
</evidence>
<evidence type="ECO:0000256" key="9">
    <source>
        <dbReference type="ARBA" id="ARBA00022958"/>
    </source>
</evidence>
<keyword evidence="5 18" id="KW-0479">Metal-binding</keyword>
<keyword evidence="13" id="KW-0511">Multifunctional enzyme</keyword>
<dbReference type="Proteomes" id="UP000309788">
    <property type="component" value="Unassembled WGS sequence"/>
</dbReference>
<dbReference type="PROSITE" id="PS51383">
    <property type="entry name" value="YJEF_C_3"/>
    <property type="match status" value="1"/>
</dbReference>
<feature type="binding site" evidence="17">
    <location>
        <position position="438"/>
    </location>
    <ligand>
        <name>AMP</name>
        <dbReference type="ChEBI" id="CHEBI:456215"/>
    </ligand>
</feature>
<evidence type="ECO:0000256" key="3">
    <source>
        <dbReference type="ARBA" id="ARBA00006001"/>
    </source>
</evidence>
<dbReference type="HAMAP" id="MF_01965">
    <property type="entry name" value="NADHX_dehydratase"/>
    <property type="match status" value="1"/>
</dbReference>
<evidence type="ECO:0000313" key="22">
    <source>
        <dbReference type="EMBL" id="TLU91883.1"/>
    </source>
</evidence>
<feature type="binding site" evidence="18">
    <location>
        <begin position="128"/>
        <end position="134"/>
    </location>
    <ligand>
        <name>(6S)-NADPHX</name>
        <dbReference type="ChEBI" id="CHEBI:64076"/>
    </ligand>
</feature>
<accession>A0A5R9KAL5</accession>
<keyword evidence="23" id="KW-1185">Reference proteome</keyword>
<dbReference type="AlphaFoldDB" id="A0A5R9KAL5"/>
<reference evidence="22 23" key="1">
    <citation type="submission" date="2019-05" db="EMBL/GenBank/DDBJ databases">
        <authorList>
            <person name="Qu J.-H."/>
        </authorList>
    </citation>
    <scope>NUCLEOTIDE SEQUENCE [LARGE SCALE GENOMIC DNA]</scope>
    <source>
        <strain evidence="22 23">Z12</strain>
    </source>
</reference>
<evidence type="ECO:0000256" key="7">
    <source>
        <dbReference type="ARBA" id="ARBA00022840"/>
    </source>
</evidence>
<feature type="binding site" evidence="17">
    <location>
        <position position="260"/>
    </location>
    <ligand>
        <name>(6S)-NADPHX</name>
        <dbReference type="ChEBI" id="CHEBI:64076"/>
    </ligand>
</feature>
<keyword evidence="11 18" id="KW-0413">Isomerase</keyword>
<dbReference type="InterPro" id="IPR036652">
    <property type="entry name" value="YjeF_N_dom_sf"/>
</dbReference>
<comment type="subunit">
    <text evidence="17">Homotetramer.</text>
</comment>
<comment type="catalytic activity">
    <reaction evidence="1 18 19">
        <text>(6R)-NADHX = (6S)-NADHX</text>
        <dbReference type="Rhea" id="RHEA:32215"/>
        <dbReference type="ChEBI" id="CHEBI:64074"/>
        <dbReference type="ChEBI" id="CHEBI:64075"/>
        <dbReference type="EC" id="5.1.99.6"/>
    </reaction>
</comment>
<comment type="similarity">
    <text evidence="4 19">In the C-terminal section; belongs to the NnrD/CARKD family.</text>
</comment>
<dbReference type="EC" id="4.2.1.136" evidence="19"/>
<dbReference type="InterPro" id="IPR004443">
    <property type="entry name" value="YjeF_N_dom"/>
</dbReference>
<dbReference type="HAMAP" id="MF_01966">
    <property type="entry name" value="NADHX_epimerase"/>
    <property type="match status" value="1"/>
</dbReference>
<comment type="catalytic activity">
    <reaction evidence="2 18 19">
        <text>(6R)-NADPHX = (6S)-NADPHX</text>
        <dbReference type="Rhea" id="RHEA:32227"/>
        <dbReference type="ChEBI" id="CHEBI:64076"/>
        <dbReference type="ChEBI" id="CHEBI:64077"/>
        <dbReference type="EC" id="5.1.99.6"/>
    </reaction>
</comment>
<comment type="similarity">
    <text evidence="18">Belongs to the NnrE/AIBP family.</text>
</comment>
<gene>
    <name evidence="18" type="primary">nnrE</name>
    <name evidence="17" type="synonym">nnrD</name>
    <name evidence="22" type="ORF">FEM55_14015</name>
</gene>
<evidence type="ECO:0000313" key="23">
    <source>
        <dbReference type="Proteomes" id="UP000309788"/>
    </source>
</evidence>
<evidence type="ECO:0000259" key="20">
    <source>
        <dbReference type="PROSITE" id="PS51383"/>
    </source>
</evidence>
<comment type="similarity">
    <text evidence="17">Belongs to the NnrD/CARKD family.</text>
</comment>
<dbReference type="SUPFAM" id="SSF53613">
    <property type="entry name" value="Ribokinase-like"/>
    <property type="match status" value="1"/>
</dbReference>
<keyword evidence="9 18" id="KW-0630">Potassium</keyword>
<evidence type="ECO:0000256" key="4">
    <source>
        <dbReference type="ARBA" id="ARBA00009524"/>
    </source>
</evidence>
<dbReference type="GO" id="GO:0052855">
    <property type="term" value="F:ADP-dependent NAD(P)H-hydrate dehydratase activity"/>
    <property type="evidence" value="ECO:0007669"/>
    <property type="project" value="UniProtKB-UniRule"/>
</dbReference>
<feature type="binding site" evidence="18">
    <location>
        <position position="58"/>
    </location>
    <ligand>
        <name>K(+)</name>
        <dbReference type="ChEBI" id="CHEBI:29103"/>
    </ligand>
</feature>
<comment type="function">
    <text evidence="14 19">Bifunctional enzyme that catalyzes the epimerization of the S- and R-forms of NAD(P)HX and the dehydration of the S-form of NAD(P)HX at the expense of ADP, which is converted to AMP. This allows the repair of both epimers of NAD(P)HX, a damaged form of NAD(P)H that is a result of enzymatic or heat-dependent hydration.</text>
</comment>
<feature type="binding site" evidence="17">
    <location>
        <position position="374"/>
    </location>
    <ligand>
        <name>(6S)-NADPHX</name>
        <dbReference type="ChEBI" id="CHEBI:64076"/>
    </ligand>
</feature>
<sequence>MKILNVEQIRQLDAYTIENEPISSVDLMERASNGFVRWFCNQFVNTRPVCVFCGKGNNGGDGLAIARILASMDYHVNVYIVEHSTDASADFQANRERFKNSVQPNSIRTAADFPEIAPETVLIDAILGSGLSRPAEGLLADVINAINNLTNKTISVDIASGLYADKPNDKNNIIIKPDHTVTFQFPKLAFMLPQNALFAGEWHVADIGLSKDFIRNAQTPYYFTEKQNAEAIIKPREKFSHKGTFGHALLIAGSFGKMGAAVLSGKACLRSGAGLLTMHFPACGYDIMQISIPEAMAVPDKNEKYISELPDLESYSAVGIGPGLSKDAATVKVLEQLLDSVKVPLIIDADALNILSENRFLLDKLPENTILTPHPKEFQRLAGESKNEYERLETGRQFAVKHKVVICLKGANTAVILSNGEVHFNSTGNAGMATGGTGDVLTGIITSLLAQKYAPADAAVLGVYEHGLAGDRAAVKKGQSALIASDVVDCLGW</sequence>
<dbReference type="NCBIfam" id="TIGR00196">
    <property type="entry name" value="yjeF_cterm"/>
    <property type="match status" value="1"/>
</dbReference>
<comment type="catalytic activity">
    <reaction evidence="15 17 19">
        <text>(6S)-NADHX + ADP = AMP + phosphate + NADH + H(+)</text>
        <dbReference type="Rhea" id="RHEA:32223"/>
        <dbReference type="ChEBI" id="CHEBI:15378"/>
        <dbReference type="ChEBI" id="CHEBI:43474"/>
        <dbReference type="ChEBI" id="CHEBI:57945"/>
        <dbReference type="ChEBI" id="CHEBI:64074"/>
        <dbReference type="ChEBI" id="CHEBI:456215"/>
        <dbReference type="ChEBI" id="CHEBI:456216"/>
        <dbReference type="EC" id="4.2.1.136"/>
    </reaction>
</comment>
<feature type="domain" description="YjeF C-terminal" evidence="20">
    <location>
        <begin position="225"/>
        <end position="493"/>
    </location>
</feature>
<dbReference type="PROSITE" id="PS01050">
    <property type="entry name" value="YJEF_C_2"/>
    <property type="match status" value="1"/>
</dbReference>
<dbReference type="PANTHER" id="PTHR12592:SF0">
    <property type="entry name" value="ATP-DEPENDENT (S)-NAD(P)H-HYDRATE DEHYDRATASE"/>
    <property type="match status" value="1"/>
</dbReference>
<comment type="similarity">
    <text evidence="3 19">In the N-terminal section; belongs to the NnrE/AIBP family.</text>
</comment>
<dbReference type="PIRSF" id="PIRSF017184">
    <property type="entry name" value="Nnr"/>
    <property type="match status" value="1"/>
</dbReference>
<feature type="binding site" evidence="18">
    <location>
        <begin position="57"/>
        <end position="61"/>
    </location>
    <ligand>
        <name>(6S)-NADPHX</name>
        <dbReference type="ChEBI" id="CHEBI:64076"/>
    </ligand>
</feature>
<dbReference type="PROSITE" id="PS51385">
    <property type="entry name" value="YJEF_N"/>
    <property type="match status" value="1"/>
</dbReference>
<dbReference type="PANTHER" id="PTHR12592">
    <property type="entry name" value="ATP-DEPENDENT (S)-NAD(P)H-HYDRATE DEHYDRATASE FAMILY MEMBER"/>
    <property type="match status" value="1"/>
</dbReference>
<dbReference type="GO" id="GO:0046496">
    <property type="term" value="P:nicotinamide nucleotide metabolic process"/>
    <property type="evidence" value="ECO:0007669"/>
    <property type="project" value="UniProtKB-UniRule"/>
</dbReference>
<dbReference type="OrthoDB" id="9806925at2"/>
<dbReference type="CDD" id="cd01171">
    <property type="entry name" value="YXKO-related"/>
    <property type="match status" value="1"/>
</dbReference>
<comment type="cofactor">
    <cofactor evidence="17">
        <name>Mg(2+)</name>
        <dbReference type="ChEBI" id="CHEBI:18420"/>
    </cofactor>
</comment>
<keyword evidence="7 17" id="KW-0067">ATP-binding</keyword>
<dbReference type="InterPro" id="IPR017953">
    <property type="entry name" value="Carbohydrate_kinase_pred_CS"/>
</dbReference>
<evidence type="ECO:0000256" key="16">
    <source>
        <dbReference type="ARBA" id="ARBA00049209"/>
    </source>
</evidence>
<dbReference type="NCBIfam" id="TIGR00197">
    <property type="entry name" value="yjeF_nterm"/>
    <property type="match status" value="1"/>
</dbReference>
<keyword evidence="10 17" id="KW-0520">NAD</keyword>
<dbReference type="EC" id="5.1.99.6" evidence="19"/>
<keyword evidence="8 17" id="KW-0521">NADP</keyword>
<comment type="catalytic activity">
    <reaction evidence="16 17 19">
        <text>(6S)-NADPHX + ADP = AMP + phosphate + NADPH + H(+)</text>
        <dbReference type="Rhea" id="RHEA:32235"/>
        <dbReference type="ChEBI" id="CHEBI:15378"/>
        <dbReference type="ChEBI" id="CHEBI:43474"/>
        <dbReference type="ChEBI" id="CHEBI:57783"/>
        <dbReference type="ChEBI" id="CHEBI:64076"/>
        <dbReference type="ChEBI" id="CHEBI:456215"/>
        <dbReference type="ChEBI" id="CHEBI:456216"/>
        <dbReference type="EC" id="4.2.1.136"/>
    </reaction>
</comment>
<dbReference type="EMBL" id="VCEI01000025">
    <property type="protein sequence ID" value="TLU91883.1"/>
    <property type="molecule type" value="Genomic_DNA"/>
</dbReference>
<comment type="caution">
    <text evidence="18">Lacks conserved residue(s) required for the propagation of feature annotation.</text>
</comment>
<dbReference type="GO" id="GO:0046872">
    <property type="term" value="F:metal ion binding"/>
    <property type="evidence" value="ECO:0007669"/>
    <property type="project" value="UniProtKB-UniRule"/>
</dbReference>
<feature type="domain" description="YjeF N-terminal" evidence="21">
    <location>
        <begin position="9"/>
        <end position="215"/>
    </location>
</feature>
<keyword evidence="6 17" id="KW-0547">Nucleotide-binding</keyword>
<evidence type="ECO:0000256" key="15">
    <source>
        <dbReference type="ARBA" id="ARBA00048238"/>
    </source>
</evidence>
<feature type="binding site" evidence="17">
    <location>
        <position position="439"/>
    </location>
    <ligand>
        <name>(6S)-NADPHX</name>
        <dbReference type="ChEBI" id="CHEBI:64076"/>
    </ligand>
</feature>
<dbReference type="GO" id="GO:0005524">
    <property type="term" value="F:ATP binding"/>
    <property type="evidence" value="ECO:0007669"/>
    <property type="project" value="UniProtKB-UniRule"/>
</dbReference>
<dbReference type="InterPro" id="IPR000631">
    <property type="entry name" value="CARKD"/>
</dbReference>
<feature type="binding site" evidence="18">
    <location>
        <position position="157"/>
    </location>
    <ligand>
        <name>(6S)-NADPHX</name>
        <dbReference type="ChEBI" id="CHEBI:64076"/>
    </ligand>
</feature>
<evidence type="ECO:0000256" key="13">
    <source>
        <dbReference type="ARBA" id="ARBA00023268"/>
    </source>
</evidence>
<evidence type="ECO:0000256" key="2">
    <source>
        <dbReference type="ARBA" id="ARBA00000909"/>
    </source>
</evidence>
<feature type="binding site" evidence="17">
    <location>
        <begin position="409"/>
        <end position="413"/>
    </location>
    <ligand>
        <name>AMP</name>
        <dbReference type="ChEBI" id="CHEBI:456215"/>
    </ligand>
</feature>
<proteinExistence type="inferred from homology"/>
<evidence type="ECO:0000256" key="18">
    <source>
        <dbReference type="HAMAP-Rule" id="MF_01966"/>
    </source>
</evidence>
<evidence type="ECO:0000256" key="10">
    <source>
        <dbReference type="ARBA" id="ARBA00023027"/>
    </source>
</evidence>
<protein>
    <recommendedName>
        <fullName evidence="19">Bifunctional NAD(P)H-hydrate repair enzyme</fullName>
    </recommendedName>
    <alternativeName>
        <fullName evidence="19">Nicotinamide nucleotide repair protein</fullName>
    </alternativeName>
    <domain>
        <recommendedName>
            <fullName evidence="19">ADP-dependent (S)-NAD(P)H-hydrate dehydratase</fullName>
            <ecNumber evidence="19">4.2.1.136</ecNumber>
        </recommendedName>
        <alternativeName>
            <fullName evidence="19">ADP-dependent NAD(P)HX dehydratase</fullName>
        </alternativeName>
    </domain>
    <domain>
        <recommendedName>
            <fullName evidence="19">NAD(P)H-hydrate epimerase</fullName>
            <ecNumber evidence="19">5.1.99.6</ecNumber>
        </recommendedName>
    </domain>
</protein>
<evidence type="ECO:0000259" key="21">
    <source>
        <dbReference type="PROSITE" id="PS51385"/>
    </source>
</evidence>